<gene>
    <name evidence="2" type="ORF">ACERK3_18775</name>
</gene>
<proteinExistence type="predicted"/>
<evidence type="ECO:0000256" key="1">
    <source>
        <dbReference type="ARBA" id="ARBA00022801"/>
    </source>
</evidence>
<dbReference type="InterPro" id="IPR010905">
    <property type="entry name" value="Glyco_hydro_88"/>
</dbReference>
<dbReference type="SUPFAM" id="SSF48208">
    <property type="entry name" value="Six-hairpin glycosidases"/>
    <property type="match status" value="1"/>
</dbReference>
<dbReference type="Gene3D" id="1.50.10.10">
    <property type="match status" value="1"/>
</dbReference>
<accession>A0ABV4U9P3</accession>
<comment type="caution">
    <text evidence="2">The sequence shown here is derived from an EMBL/GenBank/DDBJ whole genome shotgun (WGS) entry which is preliminary data.</text>
</comment>
<name>A0ABV4U9P3_9BACT</name>
<sequence>MNTFTPSSTNPVTMPPLDLAVALYDHYESIDEVKHYYGLLAIYALARAAELIHDNTALLNRCRNILKRFPLEIKHPNYNFINYRIGGIPRAYMLYRGHMTDEATRIYVHEYAEQLMHSPRSDSGVVLNMRRQNEIARQMVWIDVAMPVTPFLLFAGLTFGQPDWIDEAARQTFLHYDELLNPDNGLLHQCKNFTVPGAVTDDHWGRGNGWGLIALTELVQYLPADSPHRRQAEQYFVDHTRALLPHQSPRGLWRQEIPLPTAWEESSGTGLILYGYGVGLRLGLLPADQFRPAFDRGIAGLRQHAIKADGSIELSCPGCRCPGEGERRGTVAAYVEDKQPYRDEPHGAAPLILALTEEARLNQSTNA</sequence>
<evidence type="ECO:0000313" key="2">
    <source>
        <dbReference type="EMBL" id="MFA9480320.1"/>
    </source>
</evidence>
<dbReference type="Proteomes" id="UP001575105">
    <property type="component" value="Unassembled WGS sequence"/>
</dbReference>
<dbReference type="EMBL" id="JBGUBD010000018">
    <property type="protein sequence ID" value="MFA9480320.1"/>
    <property type="molecule type" value="Genomic_DNA"/>
</dbReference>
<dbReference type="RefSeq" id="WP_425347237.1">
    <property type="nucleotide sequence ID" value="NZ_JBGUBD010000018.1"/>
</dbReference>
<dbReference type="PANTHER" id="PTHR33886">
    <property type="entry name" value="UNSATURATED RHAMNOGALACTURONAN HYDROLASE (EUROFUNG)"/>
    <property type="match status" value="1"/>
</dbReference>
<dbReference type="PANTHER" id="PTHR33886:SF8">
    <property type="entry name" value="UNSATURATED RHAMNOGALACTURONAN HYDROLASE (EUROFUNG)"/>
    <property type="match status" value="1"/>
</dbReference>
<evidence type="ECO:0000313" key="3">
    <source>
        <dbReference type="Proteomes" id="UP001575105"/>
    </source>
</evidence>
<keyword evidence="3" id="KW-1185">Reference proteome</keyword>
<keyword evidence="1 2" id="KW-0378">Hydrolase</keyword>
<dbReference type="InterPro" id="IPR008928">
    <property type="entry name" value="6-hairpin_glycosidase_sf"/>
</dbReference>
<dbReference type="GO" id="GO:0016787">
    <property type="term" value="F:hydrolase activity"/>
    <property type="evidence" value="ECO:0007669"/>
    <property type="project" value="UniProtKB-KW"/>
</dbReference>
<organism evidence="2 3">
    <name type="scientific">Natronomicrosphaera hydrolytica</name>
    <dbReference type="NCBI Taxonomy" id="3242702"/>
    <lineage>
        <taxon>Bacteria</taxon>
        <taxon>Pseudomonadati</taxon>
        <taxon>Planctomycetota</taxon>
        <taxon>Phycisphaerae</taxon>
        <taxon>Phycisphaerales</taxon>
        <taxon>Phycisphaeraceae</taxon>
        <taxon>Natronomicrosphaera</taxon>
    </lineage>
</organism>
<protein>
    <submittedName>
        <fullName evidence="2">Glycoside hydrolase family 88 protein</fullName>
    </submittedName>
</protein>
<dbReference type="Pfam" id="PF07470">
    <property type="entry name" value="Glyco_hydro_88"/>
    <property type="match status" value="1"/>
</dbReference>
<dbReference type="InterPro" id="IPR012341">
    <property type="entry name" value="6hp_glycosidase-like_sf"/>
</dbReference>
<reference evidence="2 3" key="1">
    <citation type="submission" date="2024-08" db="EMBL/GenBank/DDBJ databases">
        <title>Whole-genome sequencing of halo(alkali)philic microorganisms from hypersaline lakes.</title>
        <authorList>
            <person name="Sorokin D.Y."/>
            <person name="Merkel A.Y."/>
            <person name="Messina E."/>
            <person name="Yakimov M."/>
        </authorList>
    </citation>
    <scope>NUCLEOTIDE SEQUENCE [LARGE SCALE GENOMIC DNA]</scope>
    <source>
        <strain evidence="2 3">AB-hyl4</strain>
    </source>
</reference>
<dbReference type="InterPro" id="IPR052043">
    <property type="entry name" value="PolySaccharide_Degr_Enz"/>
</dbReference>